<protein>
    <submittedName>
        <fullName evidence="1">Uncharacterized protein</fullName>
    </submittedName>
</protein>
<sequence>MKNRFKDQLVDSSKVFVSWKNNAMNTRTKRKTSKVVYTTQYNRAVKDMIIVRFLECNAKSENDFEDYEAYIELRKWYLRRTMKSVIKQSVFFSSTPMIPLTGEMHCIAVNIVVRCGYKLRDVTESPPVV</sequence>
<dbReference type="AlphaFoldDB" id="A0ABD3RZ18"/>
<keyword evidence="2" id="KW-1185">Reference proteome</keyword>
<proteinExistence type="predicted"/>
<gene>
    <name evidence="1" type="ORF">ACHAXA_001453</name>
</gene>
<dbReference type="EMBL" id="JALLPB020000104">
    <property type="protein sequence ID" value="KAL3817446.1"/>
    <property type="molecule type" value="Genomic_DNA"/>
</dbReference>
<comment type="caution">
    <text evidence="1">The sequence shown here is derived from an EMBL/GenBank/DDBJ whole genome shotgun (WGS) entry which is preliminary data.</text>
</comment>
<dbReference type="Proteomes" id="UP001530377">
    <property type="component" value="Unassembled WGS sequence"/>
</dbReference>
<accession>A0ABD3RZ18</accession>
<name>A0ABD3RZ18_9STRA</name>
<evidence type="ECO:0000313" key="2">
    <source>
        <dbReference type="Proteomes" id="UP001530377"/>
    </source>
</evidence>
<evidence type="ECO:0000313" key="1">
    <source>
        <dbReference type="EMBL" id="KAL3817446.1"/>
    </source>
</evidence>
<organism evidence="1 2">
    <name type="scientific">Cyclostephanos tholiformis</name>
    <dbReference type="NCBI Taxonomy" id="382380"/>
    <lineage>
        <taxon>Eukaryota</taxon>
        <taxon>Sar</taxon>
        <taxon>Stramenopiles</taxon>
        <taxon>Ochrophyta</taxon>
        <taxon>Bacillariophyta</taxon>
        <taxon>Coscinodiscophyceae</taxon>
        <taxon>Thalassiosirophycidae</taxon>
        <taxon>Stephanodiscales</taxon>
        <taxon>Stephanodiscaceae</taxon>
        <taxon>Cyclostephanos</taxon>
    </lineage>
</organism>
<reference evidence="1 2" key="1">
    <citation type="submission" date="2024-10" db="EMBL/GenBank/DDBJ databases">
        <title>Updated reference genomes for cyclostephanoid diatoms.</title>
        <authorList>
            <person name="Roberts W.R."/>
            <person name="Alverson A.J."/>
        </authorList>
    </citation>
    <scope>NUCLEOTIDE SEQUENCE [LARGE SCALE GENOMIC DNA]</scope>
    <source>
        <strain evidence="1 2">AJA228-03</strain>
    </source>
</reference>